<feature type="region of interest" description="Disordered" evidence="1">
    <location>
        <begin position="1"/>
        <end position="22"/>
    </location>
</feature>
<reference evidence="2" key="1">
    <citation type="submission" date="2018-05" db="EMBL/GenBank/DDBJ databases">
        <authorList>
            <person name="Lanie J.A."/>
            <person name="Ng W.-L."/>
            <person name="Kazmierczak K.M."/>
            <person name="Andrzejewski T.M."/>
            <person name="Davidsen T.M."/>
            <person name="Wayne K.J."/>
            <person name="Tettelin H."/>
            <person name="Glass J.I."/>
            <person name="Rusch D."/>
            <person name="Podicherti R."/>
            <person name="Tsui H.-C.T."/>
            <person name="Winkler M.E."/>
        </authorList>
    </citation>
    <scope>NUCLEOTIDE SEQUENCE</scope>
</reference>
<proteinExistence type="predicted"/>
<sequence>VEEAKSLGLFSPLFPPKEKKAG</sequence>
<accession>A0A382WWW7</accession>
<name>A0A382WWW7_9ZZZZ</name>
<gene>
    <name evidence="2" type="ORF">METZ01_LOCUS416231</name>
</gene>
<feature type="non-terminal residue" evidence="2">
    <location>
        <position position="1"/>
    </location>
</feature>
<protein>
    <submittedName>
        <fullName evidence="2">Uncharacterized protein</fullName>
    </submittedName>
</protein>
<dbReference type="AlphaFoldDB" id="A0A382WWW7"/>
<organism evidence="2">
    <name type="scientific">marine metagenome</name>
    <dbReference type="NCBI Taxonomy" id="408172"/>
    <lineage>
        <taxon>unclassified sequences</taxon>
        <taxon>metagenomes</taxon>
        <taxon>ecological metagenomes</taxon>
    </lineage>
</organism>
<evidence type="ECO:0000313" key="2">
    <source>
        <dbReference type="EMBL" id="SVD63377.1"/>
    </source>
</evidence>
<evidence type="ECO:0000256" key="1">
    <source>
        <dbReference type="SAM" id="MobiDB-lite"/>
    </source>
</evidence>
<dbReference type="EMBL" id="UINC01163200">
    <property type="protein sequence ID" value="SVD63377.1"/>
    <property type="molecule type" value="Genomic_DNA"/>
</dbReference>